<dbReference type="Gene3D" id="3.90.1150.10">
    <property type="entry name" value="Aspartate Aminotransferase, domain 1"/>
    <property type="match status" value="1"/>
</dbReference>
<evidence type="ECO:0000259" key="6">
    <source>
        <dbReference type="Pfam" id="PF00155"/>
    </source>
</evidence>
<dbReference type="EMBL" id="FPBH01000004">
    <property type="protein sequence ID" value="SFT84654.1"/>
    <property type="molecule type" value="Genomic_DNA"/>
</dbReference>
<dbReference type="InterPro" id="IPR015421">
    <property type="entry name" value="PyrdxlP-dep_Trfase_major"/>
</dbReference>
<evidence type="ECO:0000256" key="2">
    <source>
        <dbReference type="ARBA" id="ARBA00007441"/>
    </source>
</evidence>
<dbReference type="Proteomes" id="UP000198844">
    <property type="component" value="Unassembled WGS sequence"/>
</dbReference>
<dbReference type="InterPro" id="IPR015424">
    <property type="entry name" value="PyrdxlP-dep_Trfase"/>
</dbReference>
<evidence type="ECO:0000256" key="1">
    <source>
        <dbReference type="ARBA" id="ARBA00001933"/>
    </source>
</evidence>
<evidence type="ECO:0000313" key="8">
    <source>
        <dbReference type="Proteomes" id="UP000198844"/>
    </source>
</evidence>
<evidence type="ECO:0000256" key="5">
    <source>
        <dbReference type="ARBA" id="ARBA00022898"/>
    </source>
</evidence>
<accession>A0A1I7BBZ0</accession>
<keyword evidence="5" id="KW-0663">Pyridoxal phosphate</keyword>
<evidence type="ECO:0000256" key="3">
    <source>
        <dbReference type="ARBA" id="ARBA00022576"/>
    </source>
</evidence>
<dbReference type="GO" id="GO:0030170">
    <property type="term" value="F:pyridoxal phosphate binding"/>
    <property type="evidence" value="ECO:0007669"/>
    <property type="project" value="InterPro"/>
</dbReference>
<evidence type="ECO:0000313" key="7">
    <source>
        <dbReference type="EMBL" id="SFT84654.1"/>
    </source>
</evidence>
<dbReference type="InterPro" id="IPR004839">
    <property type="entry name" value="Aminotransferase_I/II_large"/>
</dbReference>
<dbReference type="GO" id="GO:0006520">
    <property type="term" value="P:amino acid metabolic process"/>
    <property type="evidence" value="ECO:0007669"/>
    <property type="project" value="InterPro"/>
</dbReference>
<dbReference type="SUPFAM" id="SSF53383">
    <property type="entry name" value="PLP-dependent transferases"/>
    <property type="match status" value="1"/>
</dbReference>
<dbReference type="PANTHER" id="PTHR46383">
    <property type="entry name" value="ASPARTATE AMINOTRANSFERASE"/>
    <property type="match status" value="1"/>
</dbReference>
<protein>
    <submittedName>
        <fullName evidence="7">Aspartate aminotransferase</fullName>
    </submittedName>
</protein>
<dbReference type="InterPro" id="IPR050596">
    <property type="entry name" value="AspAT/PAT-like"/>
</dbReference>
<dbReference type="Gene3D" id="3.40.640.10">
    <property type="entry name" value="Type I PLP-dependent aspartate aminotransferase-like (Major domain)"/>
    <property type="match status" value="1"/>
</dbReference>
<dbReference type="Pfam" id="PF00155">
    <property type="entry name" value="Aminotran_1_2"/>
    <property type="match status" value="1"/>
</dbReference>
<keyword evidence="4 7" id="KW-0808">Transferase</keyword>
<reference evidence="7 8" key="1">
    <citation type="submission" date="2016-10" db="EMBL/GenBank/DDBJ databases">
        <authorList>
            <person name="de Groot N.N."/>
        </authorList>
    </citation>
    <scope>NUCLEOTIDE SEQUENCE [LARGE SCALE GENOMIC DNA]</scope>
    <source>
        <strain evidence="7 8">LMG 27731</strain>
    </source>
</reference>
<keyword evidence="3 7" id="KW-0032">Aminotransferase</keyword>
<evidence type="ECO:0000256" key="4">
    <source>
        <dbReference type="ARBA" id="ARBA00022679"/>
    </source>
</evidence>
<gene>
    <name evidence="7" type="ORF">SAMN05192563_1004345</name>
</gene>
<dbReference type="InterPro" id="IPR015422">
    <property type="entry name" value="PyrdxlP-dep_Trfase_small"/>
</dbReference>
<proteinExistence type="inferred from homology"/>
<dbReference type="AlphaFoldDB" id="A0A1I7BBZ0"/>
<feature type="domain" description="Aminotransferase class I/classII large" evidence="6">
    <location>
        <begin position="31"/>
        <end position="95"/>
    </location>
</feature>
<dbReference type="GO" id="GO:0008483">
    <property type="term" value="F:transaminase activity"/>
    <property type="evidence" value="ECO:0007669"/>
    <property type="project" value="UniProtKB-KW"/>
</dbReference>
<organism evidence="7 8">
    <name type="scientific">Paraburkholderia aspalathi</name>
    <dbReference type="NCBI Taxonomy" id="1324617"/>
    <lineage>
        <taxon>Bacteria</taxon>
        <taxon>Pseudomonadati</taxon>
        <taxon>Pseudomonadota</taxon>
        <taxon>Betaproteobacteria</taxon>
        <taxon>Burkholderiales</taxon>
        <taxon>Burkholderiaceae</taxon>
        <taxon>Paraburkholderia</taxon>
    </lineage>
</organism>
<dbReference type="PANTHER" id="PTHR46383:SF1">
    <property type="entry name" value="ASPARTATE AMINOTRANSFERASE"/>
    <property type="match status" value="1"/>
</dbReference>
<comment type="cofactor">
    <cofactor evidence="1">
        <name>pyridoxal 5'-phosphate</name>
        <dbReference type="ChEBI" id="CHEBI:597326"/>
    </cofactor>
</comment>
<sequence length="107" mass="12302">MWHNAYWMPSFLQRNAMTRPTNQVKLGGRGIIALSQGEPEFPAPQHIREAAKSAIEHNQFRYTDVADTLALREAVMRKFERDNGLSYHPDQIQVGRERSSCCATRSR</sequence>
<comment type="similarity">
    <text evidence="2">Belongs to the class-I pyridoxal-phosphate-dependent aminotransferase family.</text>
</comment>
<name>A0A1I7BBZ0_9BURK</name>